<keyword evidence="1" id="KW-1133">Transmembrane helix</keyword>
<feature type="transmembrane region" description="Helical" evidence="1">
    <location>
        <begin position="336"/>
        <end position="356"/>
    </location>
</feature>
<dbReference type="PANTHER" id="PTHR48090:SF6">
    <property type="entry name" value="SLR5056 PROTEIN"/>
    <property type="match status" value="1"/>
</dbReference>
<dbReference type="KEGG" id="rpe:RPE_1097"/>
<keyword evidence="1" id="KW-0472">Membrane</keyword>
<reference evidence="2" key="1">
    <citation type="submission" date="2006-09" db="EMBL/GenBank/DDBJ databases">
        <title>Complete sequence of Rhodopseudomonas palustris BisA53.</title>
        <authorList>
            <consortium name="US DOE Joint Genome Institute"/>
            <person name="Copeland A."/>
            <person name="Lucas S."/>
            <person name="Lapidus A."/>
            <person name="Barry K."/>
            <person name="Detter J.C."/>
            <person name="Glavina del Rio T."/>
            <person name="Hammon N."/>
            <person name="Israni S."/>
            <person name="Dalin E."/>
            <person name="Tice H."/>
            <person name="Pitluck S."/>
            <person name="Chain P."/>
            <person name="Malfatti S."/>
            <person name="Shin M."/>
            <person name="Vergez L."/>
            <person name="Schmutz J."/>
            <person name="Larimer F."/>
            <person name="Land M."/>
            <person name="Hauser L."/>
            <person name="Pelletier D.A."/>
            <person name="Kyrpides N."/>
            <person name="Kim E."/>
            <person name="Harwood C.S."/>
            <person name="Oda Y."/>
            <person name="Richardson P."/>
        </authorList>
    </citation>
    <scope>NUCLEOTIDE SEQUENCE [LARGE SCALE GENOMIC DNA]</scope>
    <source>
        <strain evidence="2">BisA53</strain>
    </source>
</reference>
<name>Q07SN4_RHOP5</name>
<dbReference type="InterPro" id="IPR050256">
    <property type="entry name" value="Glycosyltransferase_2"/>
</dbReference>
<dbReference type="EMBL" id="CP000463">
    <property type="protein sequence ID" value="ABJ05050.1"/>
    <property type="molecule type" value="Genomic_DNA"/>
</dbReference>
<sequence length="401" mass="43683">MALVFEYLLCGLGIVLFCCALTFLVEIIAGAFELLRSDRDKPELPLRRARLAVLVPAHNESKGILPTIRDILSQLSVGDRLLVIADNCSDDTASVAADAGAEVVRRNDPTRIGKGYAIDFGICNLRESPPEVLVIIDADCRIAEGTLSVLSQQCVRSDRPVQSLYLMFRPAGTLSIHYQLAEFAWRIKNWGRPLGLSALGLPCQLMGTGMAFPWNVIESAELASGSIVEDMKLGLDLAVSGKAALFCPAALVTSEFPSSQAAAQQQRRRWEHGHIGLIRTAPALLWLGATRRNIELVALALDLAIPPLVLLGVMLMTITIISAGSVLFGFTPKATLIAAAGLMVYLTALVISWWRWGRDLLTLRSLGQLAPYALARLKSYARLISRGATAEWIRTERDEKP</sequence>
<accession>Q07SN4</accession>
<organism evidence="2">
    <name type="scientific">Rhodopseudomonas palustris (strain BisA53)</name>
    <dbReference type="NCBI Taxonomy" id="316055"/>
    <lineage>
        <taxon>Bacteria</taxon>
        <taxon>Pseudomonadati</taxon>
        <taxon>Pseudomonadota</taxon>
        <taxon>Alphaproteobacteria</taxon>
        <taxon>Hyphomicrobiales</taxon>
        <taxon>Nitrobacteraceae</taxon>
        <taxon>Rhodopseudomonas</taxon>
    </lineage>
</organism>
<dbReference type="CAZy" id="GT2">
    <property type="family name" value="Glycosyltransferase Family 2"/>
</dbReference>
<dbReference type="STRING" id="316055.RPE_1097"/>
<dbReference type="Gene3D" id="3.90.550.10">
    <property type="entry name" value="Spore Coat Polysaccharide Biosynthesis Protein SpsA, Chain A"/>
    <property type="match status" value="1"/>
</dbReference>
<evidence type="ECO:0000313" key="2">
    <source>
        <dbReference type="EMBL" id="ABJ05050.1"/>
    </source>
</evidence>
<keyword evidence="2" id="KW-0808">Transferase</keyword>
<evidence type="ECO:0000256" key="1">
    <source>
        <dbReference type="SAM" id="Phobius"/>
    </source>
</evidence>
<dbReference type="CDD" id="cd06438">
    <property type="entry name" value="EpsO_like"/>
    <property type="match status" value="1"/>
</dbReference>
<dbReference type="InterPro" id="IPR029044">
    <property type="entry name" value="Nucleotide-diphossugar_trans"/>
</dbReference>
<protein>
    <submittedName>
        <fullName evidence="2">Glycosyl transferase, family 2</fullName>
    </submittedName>
</protein>
<feature type="transmembrane region" description="Helical" evidence="1">
    <location>
        <begin position="12"/>
        <end position="35"/>
    </location>
</feature>
<gene>
    <name evidence="2" type="ordered locus">RPE_1097</name>
</gene>
<dbReference type="PANTHER" id="PTHR48090">
    <property type="entry name" value="UNDECAPRENYL-PHOSPHATE 4-DEOXY-4-FORMAMIDO-L-ARABINOSE TRANSFERASE-RELATED"/>
    <property type="match status" value="1"/>
</dbReference>
<dbReference type="Pfam" id="PF13641">
    <property type="entry name" value="Glyco_tranf_2_3"/>
    <property type="match status" value="1"/>
</dbReference>
<keyword evidence="1" id="KW-0812">Transmembrane</keyword>
<dbReference type="AlphaFoldDB" id="Q07SN4"/>
<dbReference type="SUPFAM" id="SSF53448">
    <property type="entry name" value="Nucleotide-diphospho-sugar transferases"/>
    <property type="match status" value="1"/>
</dbReference>
<dbReference type="HOGENOM" id="CLU_023978_1_2_5"/>
<feature type="transmembrane region" description="Helical" evidence="1">
    <location>
        <begin position="308"/>
        <end position="330"/>
    </location>
</feature>
<dbReference type="GO" id="GO:0016740">
    <property type="term" value="F:transferase activity"/>
    <property type="evidence" value="ECO:0007669"/>
    <property type="project" value="UniProtKB-KW"/>
</dbReference>
<proteinExistence type="predicted"/>
<dbReference type="eggNOG" id="COG1215">
    <property type="taxonomic scope" value="Bacteria"/>
</dbReference>